<comment type="caution">
    <text evidence="1">The sequence shown here is derived from an EMBL/GenBank/DDBJ whole genome shotgun (WGS) entry which is preliminary data.</text>
</comment>
<protein>
    <submittedName>
        <fullName evidence="1">DUF4003 family protein</fullName>
    </submittedName>
</protein>
<sequence>MIESVIRKYQELKTHPDTMNKLTDNKRLFLATMIAGMSPEQEKRYWETAAEIDRTASSDSELKRMRHIAAAFLTRGRYSPNQTIGIYQEVEQTVKEHRLSRFLSSTQVVITVLLTLQQMSSDTGIDPDDRVTRLLAVYREWRKRHRFLTSGRLLPLMTIAVGLHPNKRPADLVDDVENGYRQLVGLGMPKTEDTVRFAWALLWSRREPVEVQRLHGLWLQSFKENKFLKSGVIKQAQTLSLLGIEPDHALDVILYRFHLLNRDSQFRWHSRYALLHPAVQSFLRDYRNEQQHSELQLTLYAEASQYQGLETFDLILLEGALAGISSSGFDSSDGSDGGGGE</sequence>
<name>A0ABT3X579_9BACL</name>
<accession>A0ABT3X579</accession>
<evidence type="ECO:0000313" key="1">
    <source>
        <dbReference type="EMBL" id="MCX7572054.1"/>
    </source>
</evidence>
<organism evidence="1 2">
    <name type="scientific">Tumebacillus lacus</name>
    <dbReference type="NCBI Taxonomy" id="2995335"/>
    <lineage>
        <taxon>Bacteria</taxon>
        <taxon>Bacillati</taxon>
        <taxon>Bacillota</taxon>
        <taxon>Bacilli</taxon>
        <taxon>Bacillales</taxon>
        <taxon>Alicyclobacillaceae</taxon>
        <taxon>Tumebacillus</taxon>
    </lineage>
</organism>
<evidence type="ECO:0000313" key="2">
    <source>
        <dbReference type="Proteomes" id="UP001208017"/>
    </source>
</evidence>
<reference evidence="1 2" key="1">
    <citation type="submission" date="2022-11" db="EMBL/GenBank/DDBJ databases">
        <title>Study of microbial diversity in lake waters.</title>
        <authorList>
            <person name="Zhang J."/>
        </authorList>
    </citation>
    <scope>NUCLEOTIDE SEQUENCE [LARGE SCALE GENOMIC DNA]</scope>
    <source>
        <strain evidence="1 2">DT12</strain>
    </source>
</reference>
<proteinExistence type="predicted"/>
<dbReference type="Proteomes" id="UP001208017">
    <property type="component" value="Unassembled WGS sequence"/>
</dbReference>
<keyword evidence="2" id="KW-1185">Reference proteome</keyword>
<dbReference type="EMBL" id="JAPMLT010000015">
    <property type="protein sequence ID" value="MCX7572054.1"/>
    <property type="molecule type" value="Genomic_DNA"/>
</dbReference>
<dbReference type="RefSeq" id="WP_267153305.1">
    <property type="nucleotide sequence ID" value="NZ_JAPMLT010000015.1"/>
</dbReference>
<gene>
    <name evidence="1" type="ORF">OS242_19130</name>
</gene>